<dbReference type="EMBL" id="JX863101">
    <property type="protein sequence ID" value="AFU62951.2"/>
    <property type="molecule type" value="Genomic_DNA"/>
</dbReference>
<protein>
    <submittedName>
        <fullName evidence="1">Uncharacterized protein</fullName>
    </submittedName>
</protein>
<dbReference type="KEGG" id="vg:13828901"/>
<evidence type="ECO:0000313" key="1">
    <source>
        <dbReference type="EMBL" id="AFU62951.2"/>
    </source>
</evidence>
<dbReference type="RefSeq" id="YP_006907077.2">
    <property type="nucleotide sequence ID" value="NC_018850.2"/>
</dbReference>
<organism evidence="1 2">
    <name type="scientific">Pseudomonas phage UFV-P2</name>
    <dbReference type="NCBI Taxonomy" id="1235661"/>
    <lineage>
        <taxon>Viruses</taxon>
        <taxon>Duplodnaviria</taxon>
        <taxon>Heunggongvirae</taxon>
        <taxon>Uroviricota</taxon>
        <taxon>Caudoviricetes</taxon>
        <taxon>Vicosavirus</taxon>
        <taxon>Vicosavirus UFVP2</taxon>
    </lineage>
</organism>
<reference evidence="1 2" key="1">
    <citation type="journal article" date="2013" name="Genome Announc.">
        <title>Complete Genome Sequence of the Pseudomonas fluorescens Bacteriophage UFV-P2.</title>
        <authorList>
            <person name="Eller M.R."/>
            <person name="Salgado R.L."/>
            <person name="Vidigal P.M."/>
            <person name="Alves M.P."/>
            <person name="Dias R.S."/>
            <person name="de Oliveira L.L."/>
            <person name="da Silva C.C."/>
            <person name="de Carvalho A.F."/>
            <person name="De Paula S.O."/>
        </authorList>
    </citation>
    <scope>NUCLEOTIDE SEQUENCE [LARGE SCALE GENOMIC DNA]</scope>
</reference>
<keyword evidence="2" id="KW-1185">Reference proteome</keyword>
<evidence type="ECO:0000313" key="2">
    <source>
        <dbReference type="Proteomes" id="UP000007008"/>
    </source>
</evidence>
<dbReference type="GeneID" id="13828901"/>
<accession>K0IK66</accession>
<sequence>MNQHPLTEDMRMYYAGTYIFRYGPEGEVQCMCVNGTERTGDDTKLDGFNFIGDVFNADKQIDGVWSFKGDQLLDWRPFSGYYDIDGKGKKYITFSVNNRTQRKGVDPRNIVLNGRSNGLNCKVMCKVFEQSLNMCSNPASRDIYVDGYKVNWKGNLVGTIDKTGAFVPGDKHKQIEDFICRLLQNT</sequence>
<proteinExistence type="predicted"/>
<name>K0IK66_9CAUD</name>
<dbReference type="Proteomes" id="UP000007008">
    <property type="component" value="Segment"/>
</dbReference>
<dbReference type="OrthoDB" id="8490at10239"/>